<dbReference type="Proteomes" id="UP000789405">
    <property type="component" value="Unassembled WGS sequence"/>
</dbReference>
<evidence type="ECO:0000313" key="2">
    <source>
        <dbReference type="Proteomes" id="UP000789405"/>
    </source>
</evidence>
<sequence>MARIGNEKLKEIIELIIKDGWNGTITYYKNTGPALMWNWYVTEYIGAIHGVGSVLKSKKYPADTQSTEDHLIQ</sequence>
<keyword evidence="2" id="KW-1185">Reference proteome</keyword>
<dbReference type="GO" id="GO:0005975">
    <property type="term" value="P:carbohydrate metabolic process"/>
    <property type="evidence" value="ECO:0007669"/>
    <property type="project" value="InterPro"/>
</dbReference>
<protein>
    <submittedName>
        <fullName evidence="1">23646_t:CDS:1</fullName>
    </submittedName>
</protein>
<name>A0A9N9IC21_9GLOM</name>
<reference evidence="1" key="1">
    <citation type="submission" date="2021-06" db="EMBL/GenBank/DDBJ databases">
        <authorList>
            <person name="Kallberg Y."/>
            <person name="Tangrot J."/>
            <person name="Rosling A."/>
        </authorList>
    </citation>
    <scope>NUCLEOTIDE SEQUENCE</scope>
    <source>
        <strain evidence="1">MA453B</strain>
    </source>
</reference>
<dbReference type="EMBL" id="CAJVPY010011641">
    <property type="protein sequence ID" value="CAG8728681.1"/>
    <property type="molecule type" value="Genomic_DNA"/>
</dbReference>
<proteinExistence type="predicted"/>
<organism evidence="1 2">
    <name type="scientific">Dentiscutata erythropus</name>
    <dbReference type="NCBI Taxonomy" id="1348616"/>
    <lineage>
        <taxon>Eukaryota</taxon>
        <taxon>Fungi</taxon>
        <taxon>Fungi incertae sedis</taxon>
        <taxon>Mucoromycota</taxon>
        <taxon>Glomeromycotina</taxon>
        <taxon>Glomeromycetes</taxon>
        <taxon>Diversisporales</taxon>
        <taxon>Gigasporaceae</taxon>
        <taxon>Dentiscutata</taxon>
    </lineage>
</organism>
<gene>
    <name evidence="1" type="ORF">DERYTH_LOCUS14930</name>
</gene>
<dbReference type="InterPro" id="IPR012341">
    <property type="entry name" value="6hp_glycosidase-like_sf"/>
</dbReference>
<accession>A0A9N9IC21</accession>
<comment type="caution">
    <text evidence="1">The sequence shown here is derived from an EMBL/GenBank/DDBJ whole genome shotgun (WGS) entry which is preliminary data.</text>
</comment>
<dbReference type="Gene3D" id="1.50.10.10">
    <property type="match status" value="1"/>
</dbReference>
<dbReference type="AlphaFoldDB" id="A0A9N9IC21"/>
<evidence type="ECO:0000313" key="1">
    <source>
        <dbReference type="EMBL" id="CAG8728681.1"/>
    </source>
</evidence>